<dbReference type="RefSeq" id="WP_094404639.1">
    <property type="nucleotide sequence ID" value="NZ_NMVO01000001.1"/>
</dbReference>
<dbReference type="AlphaFoldDB" id="A0A255GWL3"/>
<dbReference type="OrthoDB" id="9806895at2"/>
<proteinExistence type="predicted"/>
<dbReference type="EMBL" id="NMVO01000001">
    <property type="protein sequence ID" value="OYO17864.1"/>
    <property type="molecule type" value="Genomic_DNA"/>
</dbReference>
<dbReference type="Gene3D" id="3.30.2010.20">
    <property type="match status" value="1"/>
</dbReference>
<dbReference type="InterPro" id="IPR038555">
    <property type="entry name" value="Zincin_1_sf"/>
</dbReference>
<dbReference type="InterPro" id="IPR010428">
    <property type="entry name" value="Zincin_1"/>
</dbReference>
<dbReference type="Proteomes" id="UP000215896">
    <property type="component" value="Unassembled WGS sequence"/>
</dbReference>
<dbReference type="Pfam" id="PF06262">
    <property type="entry name" value="Zincin_1"/>
    <property type="match status" value="1"/>
</dbReference>
<dbReference type="SUPFAM" id="SSF55486">
    <property type="entry name" value="Metalloproteases ('zincins'), catalytic domain"/>
    <property type="match status" value="1"/>
</dbReference>
<accession>A0A4R6LRE2</accession>
<comment type="caution">
    <text evidence="1">The sequence shown here is derived from an EMBL/GenBank/DDBJ whole genome shotgun (WGS) entry which is preliminary data.</text>
</comment>
<keyword evidence="2" id="KW-1185">Reference proteome</keyword>
<protein>
    <recommendedName>
        <fullName evidence="3">Metallopeptidase family protein</fullName>
    </recommendedName>
</protein>
<evidence type="ECO:0008006" key="3">
    <source>
        <dbReference type="Google" id="ProtNLM"/>
    </source>
</evidence>
<reference evidence="1 2" key="1">
    <citation type="submission" date="2017-07" db="EMBL/GenBank/DDBJ databases">
        <title>Draft whole genome sequences of clinical Proprionibacteriaceae strains.</title>
        <authorList>
            <person name="Bernier A.-M."/>
            <person name="Bernard K."/>
            <person name="Domingo M.-C."/>
        </authorList>
    </citation>
    <scope>NUCLEOTIDE SEQUENCE [LARGE SCALE GENOMIC DNA]</scope>
    <source>
        <strain evidence="1 2">NML 030167</strain>
    </source>
</reference>
<name>A0A255GWL3_9ACTN</name>
<gene>
    <name evidence="1" type="ORF">CGZ94_03075</name>
</gene>
<accession>A0A255GWL3</accession>
<organism evidence="1 2">
    <name type="scientific">Enemella evansiae</name>
    <dbReference type="NCBI Taxonomy" id="2016499"/>
    <lineage>
        <taxon>Bacteria</taxon>
        <taxon>Bacillati</taxon>
        <taxon>Actinomycetota</taxon>
        <taxon>Actinomycetes</taxon>
        <taxon>Propionibacteriales</taxon>
        <taxon>Propionibacteriaceae</taxon>
        <taxon>Enemella</taxon>
    </lineage>
</organism>
<evidence type="ECO:0000313" key="1">
    <source>
        <dbReference type="EMBL" id="OYO17864.1"/>
    </source>
</evidence>
<sequence length="117" mass="13185">MAVEMSFGEFEDLVADALDQVPDELVALIDNCIVIIEEEPPEGDPKLLGLYDGIPLTERNSDYTMVLPDRIFIYMNPTLAMCSDRDEVVDEVHITVVHEIAHHFGINDEQLHQLGYA</sequence>
<evidence type="ECO:0000313" key="2">
    <source>
        <dbReference type="Proteomes" id="UP000215896"/>
    </source>
</evidence>
<dbReference type="CDD" id="cd12952">
    <property type="entry name" value="MMP_ACEL2062"/>
    <property type="match status" value="1"/>
</dbReference>